<organism evidence="2 3">
    <name type="scientific">Paracoccus laeviglucosivorans</name>
    <dbReference type="NCBI Taxonomy" id="1197861"/>
    <lineage>
        <taxon>Bacteria</taxon>
        <taxon>Pseudomonadati</taxon>
        <taxon>Pseudomonadota</taxon>
        <taxon>Alphaproteobacteria</taxon>
        <taxon>Rhodobacterales</taxon>
        <taxon>Paracoccaceae</taxon>
        <taxon>Paracoccus</taxon>
    </lineage>
</organism>
<keyword evidence="1" id="KW-0472">Membrane</keyword>
<gene>
    <name evidence="2" type="ORF">SAMN06265221_1065</name>
</gene>
<dbReference type="Pfam" id="PF06078">
    <property type="entry name" value="DUF937"/>
    <property type="match status" value="1"/>
</dbReference>
<dbReference type="Proteomes" id="UP000319014">
    <property type="component" value="Unassembled WGS sequence"/>
</dbReference>
<keyword evidence="1" id="KW-1133">Transmembrane helix</keyword>
<dbReference type="OrthoDB" id="7929816at2"/>
<dbReference type="AlphaFoldDB" id="A0A521D4K8"/>
<dbReference type="InterPro" id="IPR009282">
    <property type="entry name" value="DUF937"/>
</dbReference>
<protein>
    <recommendedName>
        <fullName evidence="4">DUF937 domain-containing protein</fullName>
    </recommendedName>
</protein>
<dbReference type="EMBL" id="FXTK01000006">
    <property type="protein sequence ID" value="SMO65820.1"/>
    <property type="molecule type" value="Genomic_DNA"/>
</dbReference>
<keyword evidence="1" id="KW-0812">Transmembrane</keyword>
<sequence>MIDQIAGWLGASRGSVESAAKGGIPGLLATMLSATQNNASAADAFATALKGQSPDMLSGLGDMLSRDPAGLGAQGSDLLSGIIGGGRMGTFASTLSRFAGFPEGAGGPFLGLLTNFVMGKLGGIARERGLDASGVLGLLSSDKAAIAQAMPRELANSLRSAGMLDAVGAELDALDAPVRATPPRAQVEPVATLSQPVHTPRMPQAAAIPAGRPWWHWLVGLLILGLILWLLSNLFGGDRTEEVAEGATTSALMVGDVDVGSRMRTAMSDLTTSLAGITSTETATSAMATLTRVQGDLTSLAPSISQLGAEGKSALSALIGGQLPALEETVTKLMGNSDYAGIIGPALTAIIDQIKAFVA</sequence>
<accession>A0A521D4K8</accession>
<evidence type="ECO:0000313" key="2">
    <source>
        <dbReference type="EMBL" id="SMO65820.1"/>
    </source>
</evidence>
<name>A0A521D4K8_9RHOB</name>
<reference evidence="2 3" key="1">
    <citation type="submission" date="2017-05" db="EMBL/GenBank/DDBJ databases">
        <authorList>
            <person name="Varghese N."/>
            <person name="Submissions S."/>
        </authorList>
    </citation>
    <scope>NUCLEOTIDE SEQUENCE [LARGE SCALE GENOMIC DNA]</scope>
    <source>
        <strain evidence="2 3">DSM 100094</strain>
    </source>
</reference>
<feature type="transmembrane region" description="Helical" evidence="1">
    <location>
        <begin position="214"/>
        <end position="231"/>
    </location>
</feature>
<evidence type="ECO:0008006" key="4">
    <source>
        <dbReference type="Google" id="ProtNLM"/>
    </source>
</evidence>
<proteinExistence type="predicted"/>
<evidence type="ECO:0000256" key="1">
    <source>
        <dbReference type="SAM" id="Phobius"/>
    </source>
</evidence>
<evidence type="ECO:0000313" key="3">
    <source>
        <dbReference type="Proteomes" id="UP000319014"/>
    </source>
</evidence>
<keyword evidence="3" id="KW-1185">Reference proteome</keyword>